<comment type="caution">
    <text evidence="2">The sequence shown here is derived from an EMBL/GenBank/DDBJ whole genome shotgun (WGS) entry which is preliminary data.</text>
</comment>
<evidence type="ECO:0000313" key="2">
    <source>
        <dbReference type="EMBL" id="POS70063.1"/>
    </source>
</evidence>
<dbReference type="AlphaFoldDB" id="A0A2P5HII4"/>
<gene>
    <name evidence="2" type="ORF">DHEL01_v211545</name>
</gene>
<dbReference type="Proteomes" id="UP000094444">
    <property type="component" value="Unassembled WGS sequence"/>
</dbReference>
<feature type="region of interest" description="Disordered" evidence="1">
    <location>
        <begin position="51"/>
        <end position="85"/>
    </location>
</feature>
<dbReference type="OrthoDB" id="10600699at2759"/>
<dbReference type="EMBL" id="MAVT02001825">
    <property type="protein sequence ID" value="POS70063.1"/>
    <property type="molecule type" value="Genomic_DNA"/>
</dbReference>
<name>A0A2P5HII4_DIAHE</name>
<protein>
    <submittedName>
        <fullName evidence="2">Uncharacterized protein</fullName>
    </submittedName>
</protein>
<feature type="compositionally biased region" description="Basic residues" evidence="1">
    <location>
        <begin position="137"/>
        <end position="151"/>
    </location>
</feature>
<organism evidence="2 3">
    <name type="scientific">Diaporthe helianthi</name>
    <dbReference type="NCBI Taxonomy" id="158607"/>
    <lineage>
        <taxon>Eukaryota</taxon>
        <taxon>Fungi</taxon>
        <taxon>Dikarya</taxon>
        <taxon>Ascomycota</taxon>
        <taxon>Pezizomycotina</taxon>
        <taxon>Sordariomycetes</taxon>
        <taxon>Sordariomycetidae</taxon>
        <taxon>Diaporthales</taxon>
        <taxon>Diaporthaceae</taxon>
        <taxon>Diaporthe</taxon>
    </lineage>
</organism>
<evidence type="ECO:0000313" key="3">
    <source>
        <dbReference type="Proteomes" id="UP000094444"/>
    </source>
</evidence>
<dbReference type="InParanoid" id="A0A2P5HII4"/>
<reference evidence="2" key="1">
    <citation type="submission" date="2017-09" db="EMBL/GenBank/DDBJ databases">
        <title>Polyketide synthases of a Diaporthe helianthi virulent isolate.</title>
        <authorList>
            <person name="Baroncelli R."/>
        </authorList>
    </citation>
    <scope>NUCLEOTIDE SEQUENCE [LARGE SCALE GENOMIC DNA]</scope>
    <source>
        <strain evidence="2">7/96</strain>
    </source>
</reference>
<sequence>MRHPSFSHHEREGGVSPYVVLGELISQQLLWIGGSAPRRVNRIRSQFAIREGETKTRDEDTRRRQGPGPRAEGRRQRAAITTGRRNRPLAELANLFVSSRTSAVMGGVRPEKVPEGGEGGEGRAAMFSPASRAATRYQRKKNNATARRRHAALVEQEDSSRRRSNFVTIISNGEAAA</sequence>
<keyword evidence="3" id="KW-1185">Reference proteome</keyword>
<feature type="region of interest" description="Disordered" evidence="1">
    <location>
        <begin position="103"/>
        <end position="165"/>
    </location>
</feature>
<feature type="compositionally biased region" description="Basic and acidic residues" evidence="1">
    <location>
        <begin position="51"/>
        <end position="63"/>
    </location>
</feature>
<accession>A0A2P5HII4</accession>
<evidence type="ECO:0000256" key="1">
    <source>
        <dbReference type="SAM" id="MobiDB-lite"/>
    </source>
</evidence>
<proteinExistence type="predicted"/>